<proteinExistence type="inferred from homology"/>
<dbReference type="Pfam" id="PF08547">
    <property type="entry name" value="CIA30"/>
    <property type="match status" value="1"/>
</dbReference>
<comment type="similarity">
    <text evidence="1">Belongs to the CIA30 family.</text>
</comment>
<dbReference type="GO" id="GO:0010257">
    <property type="term" value="P:NADH dehydrogenase complex assembly"/>
    <property type="evidence" value="ECO:0007669"/>
    <property type="project" value="TreeGrafter"/>
</dbReference>
<dbReference type="EMBL" id="KN847041">
    <property type="protein sequence ID" value="KIW32153.1"/>
    <property type="molecule type" value="Genomic_DNA"/>
</dbReference>
<keyword evidence="4" id="KW-1185">Reference proteome</keyword>
<dbReference type="OrthoDB" id="426386at2759"/>
<sequence length="250" mass="27219">MCWIAICHLDSKSPSMEPLSPRRVLWGCNMGWRLNQWTSSDDRVRGGKSQSYLDSRGTAACFHGTLDITTLGGAGFASQRTAGDHLHWDLSSFAGVEVSIDPSQSDDKVYTLILKDEILPPNASNGREQATTSWEYDFSTSNCRPKIDSPIPSSCQSVFIPWDHFKPTYRGKLASTPQGLDLSNIRRVSIMIRSFFGSQHGDFHLHVLSIVAASTAKPAKMPPTVASNGQQDAQVATEAAVSGNGTRDGC</sequence>
<dbReference type="Proteomes" id="UP000054466">
    <property type="component" value="Unassembled WGS sequence"/>
</dbReference>
<evidence type="ECO:0000313" key="3">
    <source>
        <dbReference type="EMBL" id="KIW32153.1"/>
    </source>
</evidence>
<organism evidence="3 4">
    <name type="scientific">Cladophialophora immunda</name>
    <dbReference type="NCBI Taxonomy" id="569365"/>
    <lineage>
        <taxon>Eukaryota</taxon>
        <taxon>Fungi</taxon>
        <taxon>Dikarya</taxon>
        <taxon>Ascomycota</taxon>
        <taxon>Pezizomycotina</taxon>
        <taxon>Eurotiomycetes</taxon>
        <taxon>Chaetothyriomycetidae</taxon>
        <taxon>Chaetothyriales</taxon>
        <taxon>Herpotrichiellaceae</taxon>
        <taxon>Cladophialophora</taxon>
    </lineage>
</organism>
<evidence type="ECO:0000259" key="2">
    <source>
        <dbReference type="Pfam" id="PF08547"/>
    </source>
</evidence>
<dbReference type="PANTHER" id="PTHR13194:SF19">
    <property type="entry name" value="NAD(P)-BINDING ROSSMANN-FOLD SUPERFAMILY PROTEIN"/>
    <property type="match status" value="1"/>
</dbReference>
<accession>A0A0D2CLR0</accession>
<dbReference type="AlphaFoldDB" id="A0A0D2CLR0"/>
<name>A0A0D2CLR0_9EURO</name>
<protein>
    <recommendedName>
        <fullName evidence="2">NADH:ubiquinone oxidoreductase intermediate-associated protein 30 domain-containing protein</fullName>
    </recommendedName>
</protein>
<evidence type="ECO:0000256" key="1">
    <source>
        <dbReference type="ARBA" id="ARBA00007884"/>
    </source>
</evidence>
<dbReference type="InterPro" id="IPR039131">
    <property type="entry name" value="NDUFAF1"/>
</dbReference>
<reference evidence="3 4" key="1">
    <citation type="submission" date="2015-01" db="EMBL/GenBank/DDBJ databases">
        <title>The Genome Sequence of Cladophialophora immunda CBS83496.</title>
        <authorList>
            <consortium name="The Broad Institute Genomics Platform"/>
            <person name="Cuomo C."/>
            <person name="de Hoog S."/>
            <person name="Gorbushina A."/>
            <person name="Stielow B."/>
            <person name="Teixiera M."/>
            <person name="Abouelleil A."/>
            <person name="Chapman S.B."/>
            <person name="Priest M."/>
            <person name="Young S.K."/>
            <person name="Wortman J."/>
            <person name="Nusbaum C."/>
            <person name="Birren B."/>
        </authorList>
    </citation>
    <scope>NUCLEOTIDE SEQUENCE [LARGE SCALE GENOMIC DNA]</scope>
    <source>
        <strain evidence="3 4">CBS 83496</strain>
    </source>
</reference>
<dbReference type="InterPro" id="IPR008979">
    <property type="entry name" value="Galactose-bd-like_sf"/>
</dbReference>
<dbReference type="STRING" id="569365.A0A0D2CLR0"/>
<dbReference type="GeneID" id="27342917"/>
<dbReference type="RefSeq" id="XP_016252369.1">
    <property type="nucleotide sequence ID" value="XM_016390467.1"/>
</dbReference>
<evidence type="ECO:0000313" key="4">
    <source>
        <dbReference type="Proteomes" id="UP000054466"/>
    </source>
</evidence>
<gene>
    <name evidence="3" type="ORF">PV07_03723</name>
</gene>
<dbReference type="PANTHER" id="PTHR13194">
    <property type="entry name" value="COMPLEX I INTERMEDIATE-ASSOCIATED PROTEIN 30"/>
    <property type="match status" value="1"/>
</dbReference>
<feature type="domain" description="NADH:ubiquinone oxidoreductase intermediate-associated protein 30" evidence="2">
    <location>
        <begin position="34"/>
        <end position="207"/>
    </location>
</feature>
<dbReference type="SUPFAM" id="SSF49785">
    <property type="entry name" value="Galactose-binding domain-like"/>
    <property type="match status" value="1"/>
</dbReference>
<dbReference type="GO" id="GO:0051082">
    <property type="term" value="F:unfolded protein binding"/>
    <property type="evidence" value="ECO:0007669"/>
    <property type="project" value="TreeGrafter"/>
</dbReference>
<dbReference type="VEuPathDB" id="FungiDB:PV07_03723"/>
<dbReference type="InterPro" id="IPR013857">
    <property type="entry name" value="NADH-UbQ_OxRdtase-assoc_prot30"/>
</dbReference>